<dbReference type="PANTHER" id="PTHR36066:SF2">
    <property type="entry name" value="TRANSCRIPTION FACTOR BHLH145"/>
    <property type="match status" value="1"/>
</dbReference>
<dbReference type="OrthoDB" id="777433at2759"/>
<dbReference type="RefSeq" id="XP_029121330.1">
    <property type="nucleotide sequence ID" value="XM_029265497.1"/>
</dbReference>
<dbReference type="InterPro" id="IPR037546">
    <property type="entry name" value="SAC51-like"/>
</dbReference>
<evidence type="ECO:0000313" key="3">
    <source>
        <dbReference type="RefSeq" id="XP_029121330.1"/>
    </source>
</evidence>
<keyword evidence="2" id="KW-1185">Reference proteome</keyword>
<protein>
    <submittedName>
        <fullName evidence="3">Transcription factor bHLH145-like</fullName>
    </submittedName>
</protein>
<evidence type="ECO:0000256" key="1">
    <source>
        <dbReference type="SAM" id="MobiDB-lite"/>
    </source>
</evidence>
<dbReference type="AlphaFoldDB" id="A0A8N4EYB4"/>
<sequence length="241" mass="26793">MGKDVDPWIYCPHSPWRFSSFNCMSSLRQPIVGPQNTNSMMFPTYFNPSGCAFYGNATPPFPVFQAQRILPKTPTWISPYVHTRGPTGFADSQKRFLVFDHSGDQTSLIFSPSGTPFVSLMSMNPAPDMQGSNETNISDGHGGEEMHEDTEEIDALLYSDFDDEEEEAAVSMGHSPMKMAAESVEEGPSMASGAEGRRSRADRGTCAEKQREVEVRRRRGRRGGDRGRMGGPAQRSRGRRR</sequence>
<accession>A0A8N4EYB4</accession>
<proteinExistence type="predicted"/>
<feature type="region of interest" description="Disordered" evidence="1">
    <location>
        <begin position="164"/>
        <end position="241"/>
    </location>
</feature>
<dbReference type="PANTHER" id="PTHR36066">
    <property type="entry name" value="TRANSCRIPTION FACTOR BHLH145"/>
    <property type="match status" value="1"/>
</dbReference>
<evidence type="ECO:0000313" key="2">
    <source>
        <dbReference type="Proteomes" id="UP000504607"/>
    </source>
</evidence>
<gene>
    <name evidence="3" type="primary">LOC114914363</name>
</gene>
<organism evidence="2 3">
    <name type="scientific">Elaeis guineensis var. tenera</name>
    <name type="common">Oil palm</name>
    <dbReference type="NCBI Taxonomy" id="51953"/>
    <lineage>
        <taxon>Eukaryota</taxon>
        <taxon>Viridiplantae</taxon>
        <taxon>Streptophyta</taxon>
        <taxon>Embryophyta</taxon>
        <taxon>Tracheophyta</taxon>
        <taxon>Spermatophyta</taxon>
        <taxon>Magnoliopsida</taxon>
        <taxon>Liliopsida</taxon>
        <taxon>Arecaceae</taxon>
        <taxon>Arecoideae</taxon>
        <taxon>Cocoseae</taxon>
        <taxon>Elaeidinae</taxon>
        <taxon>Elaeis</taxon>
    </lineage>
</organism>
<name>A0A8N4EYB4_ELAGV</name>
<feature type="compositionally biased region" description="Basic and acidic residues" evidence="1">
    <location>
        <begin position="195"/>
        <end position="215"/>
    </location>
</feature>
<reference evidence="3" key="1">
    <citation type="submission" date="2025-08" db="UniProtKB">
        <authorList>
            <consortium name="RefSeq"/>
        </authorList>
    </citation>
    <scope>IDENTIFICATION</scope>
</reference>
<dbReference type="Proteomes" id="UP000504607">
    <property type="component" value="Chromosome 7"/>
</dbReference>